<keyword evidence="6" id="KW-0813">Transport</keyword>
<evidence type="ECO:0000259" key="8">
    <source>
        <dbReference type="Pfam" id="PF01618"/>
    </source>
</evidence>
<name>A0A7G9ZDE4_9EURY</name>
<sequence length="286" mass="32497">MRKMNVTAAQEGFAAATQTGIYLISTSLLYPVIIILFLLICWSLIALGGFIYEWYKRDRDFVSLEHGAFKARTLLNEDDPDGAFDILSKACSTKYVHLFLIRLAMFRKAHQSKKLMEVKIEKLLHDLETAMMKRLEKSRFASRAGPMLGLMGTLIPMGPALLALAGGDIETLAKNLVVAFGSTVLGLAAGLIGHFLSMVRSRWYDQDMSDMEFLAEILFGDRGSEEALELGLIEECDFEKDDGYSQRLRHYISKKDRRERRKLREVFLMNGEEEEVVEDELHEAKE</sequence>
<evidence type="ECO:0000256" key="2">
    <source>
        <dbReference type="ARBA" id="ARBA00022475"/>
    </source>
</evidence>
<keyword evidence="4 7" id="KW-1133">Transmembrane helix</keyword>
<evidence type="ECO:0000256" key="6">
    <source>
        <dbReference type="RuleBase" id="RU004057"/>
    </source>
</evidence>
<feature type="transmembrane region" description="Helical" evidence="7">
    <location>
        <begin position="176"/>
        <end position="199"/>
    </location>
</feature>
<gene>
    <name evidence="9" type="ORF">BFNMBJLP_00012</name>
</gene>
<dbReference type="PANTHER" id="PTHR30625:SF3">
    <property type="entry name" value="TOL-PAL SYSTEM PROTEIN TOLQ"/>
    <property type="match status" value="1"/>
</dbReference>
<protein>
    <recommendedName>
        <fullName evidence="8">MotA/TolQ/ExbB proton channel domain-containing protein</fullName>
    </recommendedName>
</protein>
<feature type="domain" description="MotA/TolQ/ExbB proton channel" evidence="8">
    <location>
        <begin position="110"/>
        <end position="212"/>
    </location>
</feature>
<reference evidence="9" key="1">
    <citation type="submission" date="2020-06" db="EMBL/GenBank/DDBJ databases">
        <title>Unique genomic features of the anaerobic methanotrophic archaea.</title>
        <authorList>
            <person name="Chadwick G.L."/>
            <person name="Skennerton C.T."/>
            <person name="Laso-Perez R."/>
            <person name="Leu A.O."/>
            <person name="Speth D.R."/>
            <person name="Yu H."/>
            <person name="Morgan-Lang C."/>
            <person name="Hatzenpichler R."/>
            <person name="Goudeau D."/>
            <person name="Malmstrom R."/>
            <person name="Brazelton W.J."/>
            <person name="Woyke T."/>
            <person name="Hallam S.J."/>
            <person name="Tyson G.W."/>
            <person name="Wegener G."/>
            <person name="Boetius A."/>
            <person name="Orphan V."/>
        </authorList>
    </citation>
    <scope>NUCLEOTIDE SEQUENCE</scope>
</reference>
<feature type="transmembrane region" description="Helical" evidence="7">
    <location>
        <begin position="28"/>
        <end position="52"/>
    </location>
</feature>
<organism evidence="9">
    <name type="scientific">Candidatus Methanophaga sp. ANME-1 ERB7</name>
    <dbReference type="NCBI Taxonomy" id="2759913"/>
    <lineage>
        <taxon>Archaea</taxon>
        <taxon>Methanobacteriati</taxon>
        <taxon>Methanobacteriota</taxon>
        <taxon>Stenosarchaea group</taxon>
        <taxon>Methanomicrobia</taxon>
        <taxon>Candidatus Methanophagales</taxon>
        <taxon>Candidatus Methanophagaceae</taxon>
        <taxon>Candidatus Methanophaga</taxon>
    </lineage>
</organism>
<evidence type="ECO:0000256" key="1">
    <source>
        <dbReference type="ARBA" id="ARBA00004651"/>
    </source>
</evidence>
<feature type="transmembrane region" description="Helical" evidence="7">
    <location>
        <begin position="140"/>
        <end position="164"/>
    </location>
</feature>
<dbReference type="Pfam" id="PF01618">
    <property type="entry name" value="MotA_ExbB"/>
    <property type="match status" value="1"/>
</dbReference>
<evidence type="ECO:0000256" key="7">
    <source>
        <dbReference type="SAM" id="Phobius"/>
    </source>
</evidence>
<evidence type="ECO:0000313" key="9">
    <source>
        <dbReference type="EMBL" id="QNO58278.1"/>
    </source>
</evidence>
<dbReference type="InterPro" id="IPR002898">
    <property type="entry name" value="MotA_ExbB_proton_chnl"/>
</dbReference>
<keyword evidence="6" id="KW-0653">Protein transport</keyword>
<accession>A0A7G9ZDE4</accession>
<keyword evidence="3 7" id="KW-0812">Transmembrane</keyword>
<proteinExistence type="inferred from homology"/>
<evidence type="ECO:0000256" key="5">
    <source>
        <dbReference type="ARBA" id="ARBA00023136"/>
    </source>
</evidence>
<dbReference type="PANTHER" id="PTHR30625">
    <property type="entry name" value="PROTEIN TOLQ"/>
    <property type="match status" value="1"/>
</dbReference>
<comment type="subcellular location">
    <subcellularLocation>
        <location evidence="1">Cell membrane</location>
        <topology evidence="1">Multi-pass membrane protein</topology>
    </subcellularLocation>
    <subcellularLocation>
        <location evidence="6">Membrane</location>
        <topology evidence="6">Multi-pass membrane protein</topology>
    </subcellularLocation>
</comment>
<dbReference type="GO" id="GO:0017038">
    <property type="term" value="P:protein import"/>
    <property type="evidence" value="ECO:0007669"/>
    <property type="project" value="TreeGrafter"/>
</dbReference>
<keyword evidence="5 7" id="KW-0472">Membrane</keyword>
<evidence type="ECO:0000256" key="3">
    <source>
        <dbReference type="ARBA" id="ARBA00022692"/>
    </source>
</evidence>
<dbReference type="InterPro" id="IPR050790">
    <property type="entry name" value="ExbB/TolQ_transport"/>
</dbReference>
<comment type="similarity">
    <text evidence="6">Belongs to the exbB/tolQ family.</text>
</comment>
<dbReference type="GO" id="GO:0005886">
    <property type="term" value="C:plasma membrane"/>
    <property type="evidence" value="ECO:0007669"/>
    <property type="project" value="UniProtKB-SubCell"/>
</dbReference>
<dbReference type="EMBL" id="MT631719">
    <property type="protein sequence ID" value="QNO58278.1"/>
    <property type="molecule type" value="Genomic_DNA"/>
</dbReference>
<evidence type="ECO:0000256" key="4">
    <source>
        <dbReference type="ARBA" id="ARBA00022989"/>
    </source>
</evidence>
<dbReference type="AlphaFoldDB" id="A0A7G9ZDE4"/>
<keyword evidence="2" id="KW-1003">Cell membrane</keyword>